<dbReference type="AlphaFoldDB" id="A0A8H7V0W9"/>
<evidence type="ECO:0000256" key="4">
    <source>
        <dbReference type="ARBA" id="ARBA00022443"/>
    </source>
</evidence>
<dbReference type="PROSITE" id="PS00741">
    <property type="entry name" value="DH_1"/>
    <property type="match status" value="1"/>
</dbReference>
<dbReference type="InterPro" id="IPR004148">
    <property type="entry name" value="BAR_dom"/>
</dbReference>
<dbReference type="GO" id="GO:0032955">
    <property type="term" value="P:regulation of division septum assembly"/>
    <property type="evidence" value="ECO:0007669"/>
    <property type="project" value="TreeGrafter"/>
</dbReference>
<dbReference type="InterPro" id="IPR001452">
    <property type="entry name" value="SH3_domain"/>
</dbReference>
<evidence type="ECO:0000256" key="3">
    <source>
        <dbReference type="ARBA" id="ARBA00018186"/>
    </source>
</evidence>
<feature type="region of interest" description="Disordered" evidence="9">
    <location>
        <begin position="227"/>
        <end position="249"/>
    </location>
</feature>
<dbReference type="SUPFAM" id="SSF48065">
    <property type="entry name" value="DBL homology domain (DH-domain)"/>
    <property type="match status" value="1"/>
</dbReference>
<dbReference type="SMART" id="SM00325">
    <property type="entry name" value="RhoGEF"/>
    <property type="match status" value="1"/>
</dbReference>
<dbReference type="SUPFAM" id="SSF103657">
    <property type="entry name" value="BAR/IMD domain-like"/>
    <property type="match status" value="1"/>
</dbReference>
<gene>
    <name evidence="13" type="ORF">INT46_008810</name>
</gene>
<dbReference type="OrthoDB" id="10256089at2759"/>
<dbReference type="InterPro" id="IPR001331">
    <property type="entry name" value="GDS_CDC24_CS"/>
</dbReference>
<evidence type="ECO:0000313" key="13">
    <source>
        <dbReference type="EMBL" id="KAG2199268.1"/>
    </source>
</evidence>
<dbReference type="PROSITE" id="PS50010">
    <property type="entry name" value="DH_2"/>
    <property type="match status" value="1"/>
</dbReference>
<keyword evidence="14" id="KW-1185">Reference proteome</keyword>
<evidence type="ECO:0000256" key="1">
    <source>
        <dbReference type="ARBA" id="ARBA00004282"/>
    </source>
</evidence>
<evidence type="ECO:0000256" key="7">
    <source>
        <dbReference type="ARBA" id="ARBA00032587"/>
    </source>
</evidence>
<keyword evidence="6" id="KW-0965">Cell junction</keyword>
<evidence type="ECO:0000313" key="14">
    <source>
        <dbReference type="Proteomes" id="UP000650833"/>
    </source>
</evidence>
<dbReference type="EMBL" id="JAEPRC010000358">
    <property type="protein sequence ID" value="KAG2199268.1"/>
    <property type="molecule type" value="Genomic_DNA"/>
</dbReference>
<dbReference type="PROSITE" id="PS50002">
    <property type="entry name" value="SH3"/>
    <property type="match status" value="1"/>
</dbReference>
<dbReference type="Proteomes" id="UP000650833">
    <property type="component" value="Unassembled WGS sequence"/>
</dbReference>
<accession>A0A8H7V0W9</accession>
<evidence type="ECO:0000256" key="5">
    <source>
        <dbReference type="ARBA" id="ARBA00022658"/>
    </source>
</evidence>
<dbReference type="PANTHER" id="PTHR22834">
    <property type="entry name" value="NUCLEAR FUSION PROTEIN FUS2"/>
    <property type="match status" value="1"/>
</dbReference>
<dbReference type="Pfam" id="PF03114">
    <property type="entry name" value="BAR"/>
    <property type="match status" value="1"/>
</dbReference>
<keyword evidence="4 8" id="KW-0728">SH3 domain</keyword>
<feature type="compositionally biased region" description="Polar residues" evidence="9">
    <location>
        <begin position="228"/>
        <end position="249"/>
    </location>
</feature>
<protein>
    <recommendedName>
        <fullName evidence="3">Dynamin-binding protein</fullName>
    </recommendedName>
    <alternativeName>
        <fullName evidence="7">Scaffold protein Tuba</fullName>
    </alternativeName>
</protein>
<evidence type="ECO:0000256" key="6">
    <source>
        <dbReference type="ARBA" id="ARBA00022949"/>
    </source>
</evidence>
<evidence type="ECO:0000259" key="10">
    <source>
        <dbReference type="PROSITE" id="PS50002"/>
    </source>
</evidence>
<dbReference type="Gene3D" id="1.20.1270.60">
    <property type="entry name" value="Arfaptin homology (AH) domain/BAR domain"/>
    <property type="match status" value="1"/>
</dbReference>
<evidence type="ECO:0000259" key="12">
    <source>
        <dbReference type="PROSITE" id="PS51021"/>
    </source>
</evidence>
<evidence type="ECO:0000256" key="8">
    <source>
        <dbReference type="PROSITE-ProRule" id="PRU00192"/>
    </source>
</evidence>
<dbReference type="PROSITE" id="PS51021">
    <property type="entry name" value="BAR"/>
    <property type="match status" value="1"/>
</dbReference>
<dbReference type="PANTHER" id="PTHR22834:SF20">
    <property type="entry name" value="SH3 DOMAIN-CONTAINING PROTEIN"/>
    <property type="match status" value="1"/>
</dbReference>
<keyword evidence="5" id="KW-0344">Guanine-nucleotide releasing factor</keyword>
<feature type="region of interest" description="Disordered" evidence="9">
    <location>
        <begin position="97"/>
        <end position="118"/>
    </location>
</feature>
<evidence type="ECO:0000259" key="11">
    <source>
        <dbReference type="PROSITE" id="PS50010"/>
    </source>
</evidence>
<dbReference type="GO" id="GO:0035556">
    <property type="term" value="P:intracellular signal transduction"/>
    <property type="evidence" value="ECO:0007669"/>
    <property type="project" value="InterPro"/>
</dbReference>
<dbReference type="Gene3D" id="1.20.900.10">
    <property type="entry name" value="Dbl homology (DH) domain"/>
    <property type="match status" value="1"/>
</dbReference>
<dbReference type="CDD" id="cd00160">
    <property type="entry name" value="RhoGEF"/>
    <property type="match status" value="1"/>
</dbReference>
<dbReference type="GO" id="GO:0005795">
    <property type="term" value="C:Golgi stack"/>
    <property type="evidence" value="ECO:0007669"/>
    <property type="project" value="UniProtKB-SubCell"/>
</dbReference>
<reference evidence="13" key="1">
    <citation type="submission" date="2020-12" db="EMBL/GenBank/DDBJ databases">
        <title>Metabolic potential, ecology and presence of endohyphal bacteria is reflected in genomic diversity of Mucoromycotina.</title>
        <authorList>
            <person name="Muszewska A."/>
            <person name="Okrasinska A."/>
            <person name="Steczkiewicz K."/>
            <person name="Drgas O."/>
            <person name="Orlowska M."/>
            <person name="Perlinska-Lenart U."/>
            <person name="Aleksandrzak-Piekarczyk T."/>
            <person name="Szatraj K."/>
            <person name="Zielenkiewicz U."/>
            <person name="Pilsyk S."/>
            <person name="Malc E."/>
            <person name="Mieczkowski P."/>
            <person name="Kruszewska J.S."/>
            <person name="Biernat P."/>
            <person name="Pawlowska J."/>
        </authorList>
    </citation>
    <scope>NUCLEOTIDE SEQUENCE</scope>
    <source>
        <strain evidence="13">CBS 226.32</strain>
    </source>
</reference>
<proteinExistence type="predicted"/>
<name>A0A8H7V0W9_9FUNG</name>
<dbReference type="Pfam" id="PF00621">
    <property type="entry name" value="RhoGEF"/>
    <property type="match status" value="1"/>
</dbReference>
<dbReference type="InterPro" id="IPR027267">
    <property type="entry name" value="AH/BAR_dom_sf"/>
</dbReference>
<dbReference type="InterPro" id="IPR051492">
    <property type="entry name" value="Dynamin-Rho_GEF"/>
</dbReference>
<comment type="caution">
    <text evidence="13">The sequence shown here is derived from an EMBL/GenBank/DDBJ whole genome shotgun (WGS) entry which is preliminary data.</text>
</comment>
<dbReference type="Gene3D" id="2.30.30.40">
    <property type="entry name" value="SH3 Domains"/>
    <property type="match status" value="1"/>
</dbReference>
<dbReference type="GO" id="GO:0005085">
    <property type="term" value="F:guanyl-nucleotide exchange factor activity"/>
    <property type="evidence" value="ECO:0007669"/>
    <property type="project" value="UniProtKB-KW"/>
</dbReference>
<dbReference type="InterPro" id="IPR000219">
    <property type="entry name" value="DH_dom"/>
</dbReference>
<dbReference type="InterPro" id="IPR035899">
    <property type="entry name" value="DBL_dom_sf"/>
</dbReference>
<feature type="domain" description="BAR" evidence="12">
    <location>
        <begin position="501"/>
        <end position="733"/>
    </location>
</feature>
<feature type="domain" description="DH" evidence="11">
    <location>
        <begin position="287"/>
        <end position="472"/>
    </location>
</feature>
<evidence type="ECO:0000256" key="9">
    <source>
        <dbReference type="SAM" id="MobiDB-lite"/>
    </source>
</evidence>
<evidence type="ECO:0000256" key="2">
    <source>
        <dbReference type="ARBA" id="ARBA00004348"/>
    </source>
</evidence>
<comment type="subcellular location">
    <subcellularLocation>
        <location evidence="1">Cell junction</location>
    </subcellularLocation>
    <subcellularLocation>
        <location evidence="2">Golgi apparatus</location>
        <location evidence="2">Golgi stack</location>
    </subcellularLocation>
</comment>
<feature type="domain" description="SH3" evidence="10">
    <location>
        <begin position="773"/>
        <end position="856"/>
    </location>
</feature>
<organism evidence="13 14">
    <name type="scientific">Mucor plumbeus</name>
    <dbReference type="NCBI Taxonomy" id="97098"/>
    <lineage>
        <taxon>Eukaryota</taxon>
        <taxon>Fungi</taxon>
        <taxon>Fungi incertae sedis</taxon>
        <taxon>Mucoromycota</taxon>
        <taxon>Mucoromycotina</taxon>
        <taxon>Mucoromycetes</taxon>
        <taxon>Mucorales</taxon>
        <taxon>Mucorineae</taxon>
        <taxon>Mucoraceae</taxon>
        <taxon>Mucor</taxon>
    </lineage>
</organism>
<sequence length="856" mass="98374">MESTLTTTAPTVRHKTIIEHDTLSFHALRAKFQPSHHVKKAPTSVDFVVNQDKNNSNNKKKRNYTSTMPKRITAVAKNFTDLSDHLSLKRNIINTSSLNDLPNSRMAPSLWSNNSSSTATDDYLIEKDDIEEDDIEEEDDDEESLSTAISISSIRSAVPRTGSFVNELSKRLAQSGKKGEAVSHITTATNINTVFATSTTSIRRSAPLDELMFPMPASMQHIRKSVPASASSPSLMKRSTTGTSVHSMASNTSSTVMDWKWFPHFSSASLPPPLSDQPPLTRSSALKRARVVQELISTEKSYQADMELIQEIYLDEQIFSKLEIKQIFINLLDIIAFEKEFIQLLESCQQDEYHNENKMTIGIAFSMMMHRIEQIYGSYCKRHEDAVCKIQELSHRSSSIQTFFTTCKERIQGRTMCWDLPSLLIKPVQRVLKYPLLLREIVALTPEFHRDFDQLVMVTMEIQQVADHINEIKRRKELVEQLMSDKKKIDKNVINKKFTRKIHRKKQISTIQDVLFDNLYKQFESKQEMAKQFEKAVQEWVIKIQDNIKALSDLVDSLDSVYGDSDGISLRSISAFKKLVFQLQSYSVENTVQVIYNKIEAYLKLFKNPAHVIDKRNRKLIDYDRIQHLVSKGEMPDKQLQLSAEQYLSLNAHLLDELPTFISLSSDYFDIIINEFAGIQAKYWRQHKTEWKSLTIELPFGKEYTWSCIENDYETNMKRLVFRLNDIKTNPQRRKQNTIEKMTLPTTTSLKGNNVIDERNTSKKYDSLFSESQPAFQCTALVDYESPEKLKIQEGDLIQIWLPTVNYNSTSDSTTTTTTTTDTSSAISTEWWYASKQQELNGPIYGWIPSDICEKI</sequence>
<dbReference type="GO" id="GO:0031991">
    <property type="term" value="P:regulation of actomyosin contractile ring contraction"/>
    <property type="evidence" value="ECO:0007669"/>
    <property type="project" value="TreeGrafter"/>
</dbReference>